<evidence type="ECO:0000313" key="3">
    <source>
        <dbReference type="EMBL" id="KAE9975845.1"/>
    </source>
</evidence>
<dbReference type="Gene3D" id="3.10.129.10">
    <property type="entry name" value="Hotdog Thioesterase"/>
    <property type="match status" value="1"/>
</dbReference>
<organism evidence="3 4">
    <name type="scientific">Venturia inaequalis</name>
    <name type="common">Apple scab fungus</name>
    <dbReference type="NCBI Taxonomy" id="5025"/>
    <lineage>
        <taxon>Eukaryota</taxon>
        <taxon>Fungi</taxon>
        <taxon>Dikarya</taxon>
        <taxon>Ascomycota</taxon>
        <taxon>Pezizomycotina</taxon>
        <taxon>Dothideomycetes</taxon>
        <taxon>Pleosporomycetidae</taxon>
        <taxon>Venturiales</taxon>
        <taxon>Venturiaceae</taxon>
        <taxon>Venturia</taxon>
    </lineage>
</organism>
<keyword evidence="2" id="KW-0812">Transmembrane</keyword>
<dbReference type="InterPro" id="IPR029069">
    <property type="entry name" value="HotDog_dom_sf"/>
</dbReference>
<gene>
    <name evidence="3" type="ORF">EG328_002955</name>
</gene>
<protein>
    <recommendedName>
        <fullName evidence="5">Thioesterase domain-containing protein</fullName>
    </recommendedName>
</protein>
<dbReference type="SUPFAM" id="SSF54637">
    <property type="entry name" value="Thioesterase/thiol ester dehydrase-isomerase"/>
    <property type="match status" value="1"/>
</dbReference>
<evidence type="ECO:0008006" key="5">
    <source>
        <dbReference type="Google" id="ProtNLM"/>
    </source>
</evidence>
<evidence type="ECO:0000313" key="4">
    <source>
        <dbReference type="Proteomes" id="UP000447873"/>
    </source>
</evidence>
<evidence type="ECO:0000256" key="1">
    <source>
        <dbReference type="SAM" id="MobiDB-lite"/>
    </source>
</evidence>
<name>A0A8H3UT47_VENIN</name>
<evidence type="ECO:0000256" key="2">
    <source>
        <dbReference type="SAM" id="Phobius"/>
    </source>
</evidence>
<dbReference type="AlphaFoldDB" id="A0A8H3UT47"/>
<keyword evidence="2" id="KW-1133">Transmembrane helix</keyword>
<accession>A0A8H3UT47</accession>
<feature type="transmembrane region" description="Helical" evidence="2">
    <location>
        <begin position="52"/>
        <end position="73"/>
    </location>
</feature>
<dbReference type="Proteomes" id="UP000447873">
    <property type="component" value="Unassembled WGS sequence"/>
</dbReference>
<feature type="compositionally biased region" description="Basic and acidic residues" evidence="1">
    <location>
        <begin position="273"/>
        <end position="284"/>
    </location>
</feature>
<dbReference type="EMBL" id="WNWS01000186">
    <property type="protein sequence ID" value="KAE9975845.1"/>
    <property type="molecule type" value="Genomic_DNA"/>
</dbReference>
<dbReference type="PANTHER" id="PTHR47260">
    <property type="entry name" value="UPF0644 PROTEIN PB2B4.06"/>
    <property type="match status" value="1"/>
</dbReference>
<feature type="region of interest" description="Disordered" evidence="1">
    <location>
        <begin position="262"/>
        <end position="288"/>
    </location>
</feature>
<dbReference type="PANTHER" id="PTHR47260:SF1">
    <property type="entry name" value="UPF0644 PROTEIN PB2B4.06"/>
    <property type="match status" value="1"/>
</dbReference>
<sequence>MLHLRPQLRASALLRPRFARARSPILSRTIPPRFASTTTTTTAPKRGSVRPYIIGVAFVAVGALIGAFFTAVIRPPPFPEAGSDEDAYLLGRLVDEIDNLPIVKKLRRGKTVTAGSANESLHRDTAIIDDESELLNNGEDEEWIELTVSFDRSNTMLNGMLGFGKIGIQRAFWQPATKEIVMVIWYGGALTGWPGIAHGGCTATFLIEGLGKVVNCVNQLGDSSKGESITPPDPSSLSLTYLRPIKANSIYIMRAQMAEMDSSAETSLPPQKDLTKKQRDERSSITHRLNKKYEVNGTIENLEGKLHVKASAVWDIL</sequence>
<comment type="caution">
    <text evidence="3">The sequence shown here is derived from an EMBL/GenBank/DDBJ whole genome shotgun (WGS) entry which is preliminary data.</text>
</comment>
<keyword evidence="2" id="KW-0472">Membrane</keyword>
<dbReference type="InterPro" id="IPR052061">
    <property type="entry name" value="PTE-AB_protein"/>
</dbReference>
<proteinExistence type="predicted"/>
<reference evidence="3 4" key="1">
    <citation type="submission" date="2018-12" db="EMBL/GenBank/DDBJ databases">
        <title>Venturia inaequalis Genome Resource.</title>
        <authorList>
            <person name="Lichtner F.J."/>
        </authorList>
    </citation>
    <scope>NUCLEOTIDE SEQUENCE [LARGE SCALE GENOMIC DNA]</scope>
    <source>
        <strain evidence="3 4">120213</strain>
    </source>
</reference>